<protein>
    <recommendedName>
        <fullName evidence="4 5">Large ribosomal subunit protein uL29</fullName>
    </recommendedName>
</protein>
<keyword evidence="2 5" id="KW-0689">Ribosomal protein</keyword>
<evidence type="ECO:0000313" key="7">
    <source>
        <dbReference type="EMBL" id="KKU89985.1"/>
    </source>
</evidence>
<dbReference type="HAMAP" id="MF_00374">
    <property type="entry name" value="Ribosomal_uL29"/>
    <property type="match status" value="1"/>
</dbReference>
<dbReference type="GO" id="GO:0005840">
    <property type="term" value="C:ribosome"/>
    <property type="evidence" value="ECO:0007669"/>
    <property type="project" value="UniProtKB-KW"/>
</dbReference>
<dbReference type="Pfam" id="PF00831">
    <property type="entry name" value="Ribosomal_L29"/>
    <property type="match status" value="1"/>
</dbReference>
<dbReference type="EMBL" id="LCPC01000003">
    <property type="protein sequence ID" value="KKU89985.1"/>
    <property type="molecule type" value="Genomic_DNA"/>
</dbReference>
<reference evidence="7 8" key="1">
    <citation type="journal article" date="2015" name="Nature">
        <title>rRNA introns, odd ribosomes, and small enigmatic genomes across a large radiation of phyla.</title>
        <authorList>
            <person name="Brown C.T."/>
            <person name="Hug L.A."/>
            <person name="Thomas B.C."/>
            <person name="Sharon I."/>
            <person name="Castelle C.J."/>
            <person name="Singh A."/>
            <person name="Wilkins M.J."/>
            <person name="Williams K.H."/>
            <person name="Banfield J.F."/>
        </authorList>
    </citation>
    <scope>NUCLEOTIDE SEQUENCE [LARGE SCALE GENOMIC DNA]</scope>
</reference>
<evidence type="ECO:0000256" key="3">
    <source>
        <dbReference type="ARBA" id="ARBA00023274"/>
    </source>
</evidence>
<evidence type="ECO:0000256" key="1">
    <source>
        <dbReference type="ARBA" id="ARBA00009254"/>
    </source>
</evidence>
<accession>A0A0G1X6F8</accession>
<evidence type="ECO:0000256" key="4">
    <source>
        <dbReference type="ARBA" id="ARBA00035204"/>
    </source>
</evidence>
<dbReference type="InterPro" id="IPR001854">
    <property type="entry name" value="Ribosomal_uL29"/>
</dbReference>
<dbReference type="GO" id="GO:0003735">
    <property type="term" value="F:structural constituent of ribosome"/>
    <property type="evidence" value="ECO:0007669"/>
    <property type="project" value="InterPro"/>
</dbReference>
<name>A0A0G1X6F8_9BACT</name>
<dbReference type="InterPro" id="IPR036049">
    <property type="entry name" value="Ribosomal_uL29_sf"/>
</dbReference>
<evidence type="ECO:0000256" key="2">
    <source>
        <dbReference type="ARBA" id="ARBA00022980"/>
    </source>
</evidence>
<dbReference type="Proteomes" id="UP000034403">
    <property type="component" value="Unassembled WGS sequence"/>
</dbReference>
<organism evidence="7 8">
    <name type="scientific">Candidatus Yanofskybacteria bacterium GW2011_GWA1_48_10</name>
    <dbReference type="NCBI Taxonomy" id="1619022"/>
    <lineage>
        <taxon>Bacteria</taxon>
        <taxon>Candidatus Yanofskyibacteriota</taxon>
    </lineage>
</organism>
<dbReference type="Gene3D" id="1.10.287.310">
    <property type="match status" value="1"/>
</dbReference>
<dbReference type="GO" id="GO:0006412">
    <property type="term" value="P:translation"/>
    <property type="evidence" value="ECO:0007669"/>
    <property type="project" value="UniProtKB-UniRule"/>
</dbReference>
<gene>
    <name evidence="5" type="primary">rpmC</name>
    <name evidence="7" type="ORF">UY20_C0003G0024</name>
</gene>
<comment type="similarity">
    <text evidence="1 5">Belongs to the universal ribosomal protein uL29 family.</text>
</comment>
<keyword evidence="6" id="KW-0175">Coiled coil</keyword>
<sequence>MKRINTQNKSKEELTANLFELQAKLAQLRFEQADKKLKDSSQFKKTKKDIARVLTRLRAESIEVLRRAGS</sequence>
<evidence type="ECO:0000256" key="6">
    <source>
        <dbReference type="SAM" id="Coils"/>
    </source>
</evidence>
<keyword evidence="3 5" id="KW-0687">Ribonucleoprotein</keyword>
<dbReference type="AlphaFoldDB" id="A0A0G1X6F8"/>
<evidence type="ECO:0000256" key="5">
    <source>
        <dbReference type="HAMAP-Rule" id="MF_00374"/>
    </source>
</evidence>
<feature type="coiled-coil region" evidence="6">
    <location>
        <begin position="4"/>
        <end position="31"/>
    </location>
</feature>
<evidence type="ECO:0000313" key="8">
    <source>
        <dbReference type="Proteomes" id="UP000034403"/>
    </source>
</evidence>
<dbReference type="SUPFAM" id="SSF46561">
    <property type="entry name" value="Ribosomal protein L29 (L29p)"/>
    <property type="match status" value="1"/>
</dbReference>
<comment type="caution">
    <text evidence="7">The sequence shown here is derived from an EMBL/GenBank/DDBJ whole genome shotgun (WGS) entry which is preliminary data.</text>
</comment>
<dbReference type="NCBIfam" id="TIGR00012">
    <property type="entry name" value="L29"/>
    <property type="match status" value="1"/>
</dbReference>
<dbReference type="GO" id="GO:1990904">
    <property type="term" value="C:ribonucleoprotein complex"/>
    <property type="evidence" value="ECO:0007669"/>
    <property type="project" value="UniProtKB-KW"/>
</dbReference>
<proteinExistence type="inferred from homology"/>